<reference evidence="3" key="2">
    <citation type="journal article" date="2013" name="PLoS Genet.">
        <title>Comparative genome structure, secondary metabolite, and effector coding capacity across Cochliobolus pathogens.</title>
        <authorList>
            <person name="Condon B.J."/>
            <person name="Leng Y."/>
            <person name="Wu D."/>
            <person name="Bushley K.E."/>
            <person name="Ohm R.A."/>
            <person name="Otillar R."/>
            <person name="Martin J."/>
            <person name="Schackwitz W."/>
            <person name="Grimwood J."/>
            <person name="MohdZainudin N."/>
            <person name="Xue C."/>
            <person name="Wang R."/>
            <person name="Manning V.A."/>
            <person name="Dhillon B."/>
            <person name="Tu Z.J."/>
            <person name="Steffenson B.J."/>
            <person name="Salamov A."/>
            <person name="Sun H."/>
            <person name="Lowry S."/>
            <person name="LaButti K."/>
            <person name="Han J."/>
            <person name="Copeland A."/>
            <person name="Lindquist E."/>
            <person name="Barry K."/>
            <person name="Schmutz J."/>
            <person name="Baker S.E."/>
            <person name="Ciuffetti L.M."/>
            <person name="Grigoriev I.V."/>
            <person name="Zhong S."/>
            <person name="Turgeon B.G."/>
        </authorList>
    </citation>
    <scope>NUCLEOTIDE SEQUENCE [LARGE SCALE GENOMIC DNA]</scope>
    <source>
        <strain evidence="3">ND90Pr / ATCC 201652</strain>
    </source>
</reference>
<name>M2SY65_COCSN</name>
<proteinExistence type="predicted"/>
<dbReference type="Proteomes" id="UP000016934">
    <property type="component" value="Unassembled WGS sequence"/>
</dbReference>
<dbReference type="AlphaFoldDB" id="M2SY65"/>
<dbReference type="GeneID" id="19134891"/>
<dbReference type="EMBL" id="KB445639">
    <property type="protein sequence ID" value="EMD67270.1"/>
    <property type="molecule type" value="Genomic_DNA"/>
</dbReference>
<accession>M2SY65</accession>
<dbReference type="KEGG" id="bsc:COCSADRAFT_23670"/>
<sequence length="106" mass="11925">MLLEKLPPTAYLPTFLFLSLSLVFENRTAALAIPETSLNTTTPICMRMRMRMLCEHKPNSREYCREFASHSLVKAPYCRLSCGTDEACTEAQSLDFASQQAALCAR</sequence>
<feature type="chain" id="PRO_5004025458" description="Extracellular membrane protein CFEM domain-containing protein" evidence="1">
    <location>
        <begin position="31"/>
        <end position="106"/>
    </location>
</feature>
<gene>
    <name evidence="2" type="ORF">COCSADRAFT_23670</name>
</gene>
<keyword evidence="1" id="KW-0732">Signal</keyword>
<dbReference type="HOGENOM" id="CLU_2223058_0_0_1"/>
<reference evidence="2 3" key="1">
    <citation type="journal article" date="2012" name="PLoS Pathog.">
        <title>Diverse lifestyles and strategies of plant pathogenesis encoded in the genomes of eighteen Dothideomycetes fungi.</title>
        <authorList>
            <person name="Ohm R.A."/>
            <person name="Feau N."/>
            <person name="Henrissat B."/>
            <person name="Schoch C.L."/>
            <person name="Horwitz B.A."/>
            <person name="Barry K.W."/>
            <person name="Condon B.J."/>
            <person name="Copeland A.C."/>
            <person name="Dhillon B."/>
            <person name="Glaser F."/>
            <person name="Hesse C.N."/>
            <person name="Kosti I."/>
            <person name="LaButti K."/>
            <person name="Lindquist E.A."/>
            <person name="Lucas S."/>
            <person name="Salamov A.A."/>
            <person name="Bradshaw R.E."/>
            <person name="Ciuffetti L."/>
            <person name="Hamelin R.C."/>
            <person name="Kema G.H.J."/>
            <person name="Lawrence C."/>
            <person name="Scott J.A."/>
            <person name="Spatafora J.W."/>
            <person name="Turgeon B.G."/>
            <person name="de Wit P.J.G.M."/>
            <person name="Zhong S."/>
            <person name="Goodwin S.B."/>
            <person name="Grigoriev I.V."/>
        </authorList>
    </citation>
    <scope>NUCLEOTIDE SEQUENCE [LARGE SCALE GENOMIC DNA]</scope>
    <source>
        <strain evidence="3">ND90Pr / ATCC 201652</strain>
    </source>
</reference>
<protein>
    <recommendedName>
        <fullName evidence="4">Extracellular membrane protein CFEM domain-containing protein</fullName>
    </recommendedName>
</protein>
<dbReference type="RefSeq" id="XP_007696434.1">
    <property type="nucleotide sequence ID" value="XM_007698244.1"/>
</dbReference>
<evidence type="ECO:0000256" key="1">
    <source>
        <dbReference type="SAM" id="SignalP"/>
    </source>
</evidence>
<keyword evidence="3" id="KW-1185">Reference proteome</keyword>
<evidence type="ECO:0000313" key="2">
    <source>
        <dbReference type="EMBL" id="EMD67270.1"/>
    </source>
</evidence>
<feature type="signal peptide" evidence="1">
    <location>
        <begin position="1"/>
        <end position="30"/>
    </location>
</feature>
<evidence type="ECO:0000313" key="3">
    <source>
        <dbReference type="Proteomes" id="UP000016934"/>
    </source>
</evidence>
<organism evidence="2 3">
    <name type="scientific">Cochliobolus sativus (strain ND90Pr / ATCC 201652)</name>
    <name type="common">Common root rot and spot blotch fungus</name>
    <name type="synonym">Bipolaris sorokiniana</name>
    <dbReference type="NCBI Taxonomy" id="665912"/>
    <lineage>
        <taxon>Eukaryota</taxon>
        <taxon>Fungi</taxon>
        <taxon>Dikarya</taxon>
        <taxon>Ascomycota</taxon>
        <taxon>Pezizomycotina</taxon>
        <taxon>Dothideomycetes</taxon>
        <taxon>Pleosporomycetidae</taxon>
        <taxon>Pleosporales</taxon>
        <taxon>Pleosporineae</taxon>
        <taxon>Pleosporaceae</taxon>
        <taxon>Bipolaris</taxon>
    </lineage>
</organism>
<evidence type="ECO:0008006" key="4">
    <source>
        <dbReference type="Google" id="ProtNLM"/>
    </source>
</evidence>